<dbReference type="Pfam" id="PF07583">
    <property type="entry name" value="PSCyt2"/>
    <property type="match status" value="1"/>
</dbReference>
<evidence type="ECO:0000259" key="2">
    <source>
        <dbReference type="Pfam" id="PF07583"/>
    </source>
</evidence>
<evidence type="ECO:0000259" key="3">
    <source>
        <dbReference type="Pfam" id="PF07587"/>
    </source>
</evidence>
<feature type="coiled-coil region" evidence="1">
    <location>
        <begin position="500"/>
        <end position="596"/>
    </location>
</feature>
<feature type="domain" description="Cytochrome C Planctomycete-type" evidence="4">
    <location>
        <begin position="53"/>
        <end position="110"/>
    </location>
</feature>
<dbReference type="OrthoDB" id="127107at2"/>
<dbReference type="InterPro" id="IPR022655">
    <property type="entry name" value="DUF1553"/>
</dbReference>
<name>A0A517R598_9PLAN</name>
<dbReference type="GO" id="GO:0020037">
    <property type="term" value="F:heme binding"/>
    <property type="evidence" value="ECO:0007669"/>
    <property type="project" value="InterPro"/>
</dbReference>
<reference evidence="5 6" key="1">
    <citation type="submission" date="2019-02" db="EMBL/GenBank/DDBJ databases">
        <title>Deep-cultivation of Planctomycetes and their phenomic and genomic characterization uncovers novel biology.</title>
        <authorList>
            <person name="Wiegand S."/>
            <person name="Jogler M."/>
            <person name="Boedeker C."/>
            <person name="Pinto D."/>
            <person name="Vollmers J."/>
            <person name="Rivas-Marin E."/>
            <person name="Kohn T."/>
            <person name="Peeters S.H."/>
            <person name="Heuer A."/>
            <person name="Rast P."/>
            <person name="Oberbeckmann S."/>
            <person name="Bunk B."/>
            <person name="Jeske O."/>
            <person name="Meyerdierks A."/>
            <person name="Storesund J.E."/>
            <person name="Kallscheuer N."/>
            <person name="Luecker S."/>
            <person name="Lage O.M."/>
            <person name="Pohl T."/>
            <person name="Merkel B.J."/>
            <person name="Hornburger P."/>
            <person name="Mueller R.-W."/>
            <person name="Bruemmer F."/>
            <person name="Labrenz M."/>
            <person name="Spormann A.M."/>
            <person name="Op den Camp H."/>
            <person name="Overmann J."/>
            <person name="Amann R."/>
            <person name="Jetten M.S.M."/>
            <person name="Mascher T."/>
            <person name="Medema M.H."/>
            <person name="Devos D.P."/>
            <person name="Kaster A.-K."/>
            <person name="Ovreas L."/>
            <person name="Rohde M."/>
            <person name="Galperin M.Y."/>
            <person name="Jogler C."/>
        </authorList>
    </citation>
    <scope>NUCLEOTIDE SEQUENCE [LARGE SCALE GENOMIC DNA]</scope>
    <source>
        <strain evidence="5 6">Pan189</strain>
    </source>
</reference>
<proteinExistence type="predicted"/>
<keyword evidence="6" id="KW-1185">Reference proteome</keyword>
<evidence type="ECO:0000313" key="5">
    <source>
        <dbReference type="EMBL" id="QDT39042.1"/>
    </source>
</evidence>
<gene>
    <name evidence="5" type="ORF">Pan189_34430</name>
</gene>
<keyword evidence="1" id="KW-0175">Coiled coil</keyword>
<dbReference type="AlphaFoldDB" id="A0A517R598"/>
<organism evidence="5 6">
    <name type="scientific">Stratiformator vulcanicus</name>
    <dbReference type="NCBI Taxonomy" id="2527980"/>
    <lineage>
        <taxon>Bacteria</taxon>
        <taxon>Pseudomonadati</taxon>
        <taxon>Planctomycetota</taxon>
        <taxon>Planctomycetia</taxon>
        <taxon>Planctomycetales</taxon>
        <taxon>Planctomycetaceae</taxon>
        <taxon>Stratiformator</taxon>
    </lineage>
</organism>
<dbReference type="Pfam" id="PF07587">
    <property type="entry name" value="PSD1"/>
    <property type="match status" value="1"/>
</dbReference>
<dbReference type="InterPro" id="IPR036909">
    <property type="entry name" value="Cyt_c-like_dom_sf"/>
</dbReference>
<feature type="domain" description="DUF1549" evidence="2">
    <location>
        <begin position="170"/>
        <end position="370"/>
    </location>
</feature>
<dbReference type="PANTHER" id="PTHR35889:SF3">
    <property type="entry name" value="F-BOX DOMAIN-CONTAINING PROTEIN"/>
    <property type="match status" value="1"/>
</dbReference>
<dbReference type="InterPro" id="IPR011429">
    <property type="entry name" value="Cyt_c_Planctomycete-type"/>
</dbReference>
<sequence length="873" mass="99308">MSSSGSGLLKFDRVSTIRVVLPLTALLAVSHGFTAVGADLYLDEVKPLLAEKCAACHGPLRQEGGLRLDAAELILKGGDSGAIVDSKRPEDSLVIERVNAEPLLRMPPPDEGEPLTRHEVHLLRRWIETGTPAPESEPWLPGPEAHWAYQPVRRPEVPEADLITQVSANPIDRFLHEEMRKSGTHPLPQTDDATLLRRVTFDLTGLPPAMAEVEQLALSEERFDYAARVDQLLARPQFGEHWARHWMDVWRYSDWSGFGDELRGSQRHIWRWRDWIVESLNDDKGYDRMVAEMLAADEIAPHDPDVLRATGFLARNYHASNRDIWLDATVEHTAKAFLGMTLNCARCHAHKYDPISQQDYYAFRAIFEPHQVRTDYVSGEIDRELDGLPRAFDADLDAETFLYEAGDEKRPVKEHPLAPAVPSFMEASLRVSPIQFKIEDRYSALRPEVEADRLRAAAEAIVKAEAELADLREARPTSDGPAIALKPEQAFTFISARLKVAEARRNRDQWQKRYQAERLKYFFSESPDLSRVAMEAARLEREHALLTARRASAKSRESFHRKQAEGGDLSKLLKDIEKQRKAVRKAEQALTKEDDQYSPVGEIHPETSTGRRLALARWMTDPQNPLTARVAVNHIWLRYFGEPLVANMSDFGLRAKRPRHADLLDWLAAELMSRGWKMKPIHRLIVTSEAYRRASGGHAELTAQSVAVDPDNETLWRMNPRRMTAEMIRDNLLSTCGLLDKTRGGPSIAHERGEEVFRRSLYFQHANEKQMQFLTTFDSPSPNECYRRTESIVPQQALALANSRLSNQAADNLLKLLVETRDVDHFISQAFRATLGRDALPDERELCRQFLEQHSRSGLLRALLNHNDFITLR</sequence>
<protein>
    <submittedName>
        <fullName evidence="5">Planctomycete cytochrome C</fullName>
    </submittedName>
</protein>
<evidence type="ECO:0000313" key="6">
    <source>
        <dbReference type="Proteomes" id="UP000317318"/>
    </source>
</evidence>
<dbReference type="EMBL" id="CP036268">
    <property type="protein sequence ID" value="QDT39042.1"/>
    <property type="molecule type" value="Genomic_DNA"/>
</dbReference>
<dbReference type="SUPFAM" id="SSF46626">
    <property type="entry name" value="Cytochrome c"/>
    <property type="match status" value="1"/>
</dbReference>
<evidence type="ECO:0000256" key="1">
    <source>
        <dbReference type="SAM" id="Coils"/>
    </source>
</evidence>
<dbReference type="PANTHER" id="PTHR35889">
    <property type="entry name" value="CYCLOINULO-OLIGOSACCHARIDE FRUCTANOTRANSFERASE-RELATED"/>
    <property type="match status" value="1"/>
</dbReference>
<accession>A0A517R598</accession>
<feature type="domain" description="DUF1553" evidence="3">
    <location>
        <begin position="611"/>
        <end position="851"/>
    </location>
</feature>
<dbReference type="Pfam" id="PF07635">
    <property type="entry name" value="PSCyt1"/>
    <property type="match status" value="1"/>
</dbReference>
<dbReference type="KEGG" id="svp:Pan189_34430"/>
<evidence type="ECO:0000259" key="4">
    <source>
        <dbReference type="Pfam" id="PF07635"/>
    </source>
</evidence>
<dbReference type="GO" id="GO:0009055">
    <property type="term" value="F:electron transfer activity"/>
    <property type="evidence" value="ECO:0007669"/>
    <property type="project" value="InterPro"/>
</dbReference>
<dbReference type="Proteomes" id="UP000317318">
    <property type="component" value="Chromosome"/>
</dbReference>
<dbReference type="InterPro" id="IPR011444">
    <property type="entry name" value="DUF1549"/>
</dbReference>